<dbReference type="GO" id="GO:0003712">
    <property type="term" value="F:transcription coregulator activity"/>
    <property type="evidence" value="ECO:0007669"/>
    <property type="project" value="InterPro"/>
</dbReference>
<feature type="compositionally biased region" description="Low complexity" evidence="1">
    <location>
        <begin position="438"/>
        <end position="452"/>
    </location>
</feature>
<feature type="compositionally biased region" description="Low complexity" evidence="1">
    <location>
        <begin position="362"/>
        <end position="418"/>
    </location>
</feature>
<organism evidence="3 4">
    <name type="scientific">Wickerhamomyces anomalus (strain ATCC 58044 / CBS 1984 / NCYC 433 / NRRL Y-366-8)</name>
    <name type="common">Yeast</name>
    <name type="synonym">Hansenula anomala</name>
    <dbReference type="NCBI Taxonomy" id="683960"/>
    <lineage>
        <taxon>Eukaryota</taxon>
        <taxon>Fungi</taxon>
        <taxon>Dikarya</taxon>
        <taxon>Ascomycota</taxon>
        <taxon>Saccharomycotina</taxon>
        <taxon>Saccharomycetes</taxon>
        <taxon>Phaffomycetales</taxon>
        <taxon>Wickerhamomycetaceae</taxon>
        <taxon>Wickerhamomyces</taxon>
    </lineage>
</organism>
<feature type="compositionally biased region" description="Polar residues" evidence="1">
    <location>
        <begin position="339"/>
        <end position="361"/>
    </location>
</feature>
<dbReference type="GO" id="GO:0006357">
    <property type="term" value="P:regulation of transcription by RNA polymerase II"/>
    <property type="evidence" value="ECO:0007669"/>
    <property type="project" value="TreeGrafter"/>
</dbReference>
<name>A0A1E3PBY3_WICAA</name>
<dbReference type="OrthoDB" id="1932706at2759"/>
<evidence type="ECO:0000313" key="4">
    <source>
        <dbReference type="Proteomes" id="UP000094112"/>
    </source>
</evidence>
<feature type="compositionally biased region" description="Basic residues" evidence="1">
    <location>
        <begin position="428"/>
        <end position="437"/>
    </location>
</feature>
<dbReference type="PANTHER" id="PTHR13526">
    <property type="entry name" value="TRANSCRIPTION FACTOR SPT20 HOMOLOG"/>
    <property type="match status" value="1"/>
</dbReference>
<feature type="region of interest" description="Disordered" evidence="1">
    <location>
        <begin position="338"/>
        <end position="490"/>
    </location>
</feature>
<dbReference type="Proteomes" id="UP000094112">
    <property type="component" value="Unassembled WGS sequence"/>
</dbReference>
<dbReference type="RefSeq" id="XP_019041594.1">
    <property type="nucleotide sequence ID" value="XM_019182994.1"/>
</dbReference>
<proteinExistence type="predicted"/>
<protein>
    <recommendedName>
        <fullName evidence="2">Spt20-like SEP domain-containing protein</fullName>
    </recommendedName>
</protein>
<gene>
    <name evidence="3" type="ORF">WICANDRAFT_60446</name>
</gene>
<dbReference type="GeneID" id="30200240"/>
<accession>A0A1E3PBY3</accession>
<dbReference type="PANTHER" id="PTHR13526:SF8">
    <property type="entry name" value="TRANSCRIPTION FACTOR SPT20 HOMOLOG"/>
    <property type="match status" value="1"/>
</dbReference>
<keyword evidence="4" id="KW-1185">Reference proteome</keyword>
<dbReference type="Pfam" id="PF12090">
    <property type="entry name" value="Spt20_SEP"/>
    <property type="match status" value="1"/>
</dbReference>
<feature type="compositionally biased region" description="Basic residues" evidence="1">
    <location>
        <begin position="471"/>
        <end position="481"/>
    </location>
</feature>
<dbReference type="InterPro" id="IPR046468">
    <property type="entry name" value="Spt20-like_SEP"/>
</dbReference>
<evidence type="ECO:0000313" key="3">
    <source>
        <dbReference type="EMBL" id="ODQ62387.1"/>
    </source>
</evidence>
<feature type="region of interest" description="Disordered" evidence="1">
    <location>
        <begin position="1"/>
        <end position="23"/>
    </location>
</feature>
<sequence>MSVTSAQEKAKRTYNEMKAGIPVNGIPVNGTRQQYLQQQQQQQHRPSPLAQQQRQAQLNGNAHGLAGVRSPNQRRVYNFAETSEEILKKYENFDPSLEFHIHENHYRFGNQDGIISKNSQLVKDFLEYVAREEIPHAIVEVLRDAGIRFYEGCIILKVYDHRNTIEVESINETTKNKELKKVPRSFKTLLKPTQLSLFYDLLYQTDSALQRFSDHLGVSMEAEILSLTKRKLDLSVPSNPYHIPEPFRPQSEYPKINKETGEIIHNHRLESTDPESKAFKPYKDLHDDLPQQNSEYEQFMLLMNDKANHALGDSGSDPSQFTRLRFVEQWRIKKEKLKQQSMSANLTSRQFSSQNGNLTPAQQHQLQQQQRLMQLQQQRMQGMSPLQQQQHLLNQQKAMAQQQLQQQQQQQPQQAPQQNKDVDEDGKKVKKPKKPTKKAAAAAAAAAATAGKTLPGYSGKTLPGGGEEPPKKKRGSYKKKNKTDANTNNN</sequence>
<evidence type="ECO:0000256" key="1">
    <source>
        <dbReference type="SAM" id="MobiDB-lite"/>
    </source>
</evidence>
<dbReference type="STRING" id="683960.A0A1E3PBY3"/>
<reference evidence="3 4" key="1">
    <citation type="journal article" date="2016" name="Proc. Natl. Acad. Sci. U.S.A.">
        <title>Comparative genomics of biotechnologically important yeasts.</title>
        <authorList>
            <person name="Riley R."/>
            <person name="Haridas S."/>
            <person name="Wolfe K.H."/>
            <person name="Lopes M.R."/>
            <person name="Hittinger C.T."/>
            <person name="Goeker M."/>
            <person name="Salamov A.A."/>
            <person name="Wisecaver J.H."/>
            <person name="Long T.M."/>
            <person name="Calvey C.H."/>
            <person name="Aerts A.L."/>
            <person name="Barry K.W."/>
            <person name="Choi C."/>
            <person name="Clum A."/>
            <person name="Coughlan A.Y."/>
            <person name="Deshpande S."/>
            <person name="Douglass A.P."/>
            <person name="Hanson S.J."/>
            <person name="Klenk H.-P."/>
            <person name="LaButti K.M."/>
            <person name="Lapidus A."/>
            <person name="Lindquist E.A."/>
            <person name="Lipzen A.M."/>
            <person name="Meier-Kolthoff J.P."/>
            <person name="Ohm R.A."/>
            <person name="Otillar R.P."/>
            <person name="Pangilinan J.L."/>
            <person name="Peng Y."/>
            <person name="Rokas A."/>
            <person name="Rosa C.A."/>
            <person name="Scheuner C."/>
            <person name="Sibirny A.A."/>
            <person name="Slot J.C."/>
            <person name="Stielow J.B."/>
            <person name="Sun H."/>
            <person name="Kurtzman C.P."/>
            <person name="Blackwell M."/>
            <person name="Grigoriev I.V."/>
            <person name="Jeffries T.W."/>
        </authorList>
    </citation>
    <scope>NUCLEOTIDE SEQUENCE [LARGE SCALE GENOMIC DNA]</scope>
    <source>
        <strain evidence="4">ATCC 58044 / CBS 1984 / NCYC 433 / NRRL Y-366-8</strain>
    </source>
</reference>
<dbReference type="InterPro" id="IPR021950">
    <property type="entry name" value="Spt20"/>
</dbReference>
<evidence type="ECO:0000259" key="2">
    <source>
        <dbReference type="Pfam" id="PF12090"/>
    </source>
</evidence>
<feature type="domain" description="Spt20-like SEP" evidence="2">
    <location>
        <begin position="92"/>
        <end position="243"/>
    </location>
</feature>
<dbReference type="EMBL" id="KV454208">
    <property type="protein sequence ID" value="ODQ62387.1"/>
    <property type="molecule type" value="Genomic_DNA"/>
</dbReference>
<dbReference type="AlphaFoldDB" id="A0A1E3PBY3"/>
<dbReference type="GO" id="GO:0000124">
    <property type="term" value="C:SAGA complex"/>
    <property type="evidence" value="ECO:0007669"/>
    <property type="project" value="InterPro"/>
</dbReference>